<proteinExistence type="predicted"/>
<reference evidence="3" key="1">
    <citation type="submission" date="2020-05" db="EMBL/GenBank/DDBJ databases">
        <title>Phylogenomic resolution of chytrid fungi.</title>
        <authorList>
            <person name="Stajich J.E."/>
            <person name="Amses K."/>
            <person name="Simmons R."/>
            <person name="Seto K."/>
            <person name="Myers J."/>
            <person name="Bonds A."/>
            <person name="Quandt C.A."/>
            <person name="Barry K."/>
            <person name="Liu P."/>
            <person name="Grigoriev I."/>
            <person name="Longcore J.E."/>
            <person name="James T.Y."/>
        </authorList>
    </citation>
    <scope>NUCLEOTIDE SEQUENCE</scope>
    <source>
        <strain evidence="3">JEL0476</strain>
    </source>
</reference>
<feature type="compositionally biased region" description="Low complexity" evidence="2">
    <location>
        <begin position="699"/>
        <end position="709"/>
    </location>
</feature>
<comment type="caution">
    <text evidence="3">The sequence shown here is derived from an EMBL/GenBank/DDBJ whole genome shotgun (WGS) entry which is preliminary data.</text>
</comment>
<gene>
    <name evidence="3" type="ORF">HK099_004544</name>
</gene>
<evidence type="ECO:0000313" key="3">
    <source>
        <dbReference type="EMBL" id="KAJ3219883.1"/>
    </source>
</evidence>
<feature type="compositionally biased region" description="Polar residues" evidence="2">
    <location>
        <begin position="137"/>
        <end position="153"/>
    </location>
</feature>
<feature type="compositionally biased region" description="Basic residues" evidence="2">
    <location>
        <begin position="157"/>
        <end position="177"/>
    </location>
</feature>
<protein>
    <recommendedName>
        <fullName evidence="5">GYF domain-containing protein</fullName>
    </recommendedName>
</protein>
<dbReference type="AlphaFoldDB" id="A0AAD5U0C8"/>
<evidence type="ECO:0000256" key="1">
    <source>
        <dbReference type="SAM" id="Coils"/>
    </source>
</evidence>
<name>A0AAD5U0C8_9FUNG</name>
<feature type="compositionally biased region" description="Basic and acidic residues" evidence="2">
    <location>
        <begin position="105"/>
        <end position="133"/>
    </location>
</feature>
<evidence type="ECO:0000313" key="4">
    <source>
        <dbReference type="Proteomes" id="UP001211065"/>
    </source>
</evidence>
<feature type="region of interest" description="Disordered" evidence="2">
    <location>
        <begin position="226"/>
        <end position="251"/>
    </location>
</feature>
<feature type="compositionally biased region" description="Basic and acidic residues" evidence="2">
    <location>
        <begin position="723"/>
        <end position="745"/>
    </location>
</feature>
<feature type="coiled-coil region" evidence="1">
    <location>
        <begin position="790"/>
        <end position="820"/>
    </location>
</feature>
<feature type="region of interest" description="Disordered" evidence="2">
    <location>
        <begin position="85"/>
        <end position="194"/>
    </location>
</feature>
<organism evidence="3 4">
    <name type="scientific">Clydaea vesicula</name>
    <dbReference type="NCBI Taxonomy" id="447962"/>
    <lineage>
        <taxon>Eukaryota</taxon>
        <taxon>Fungi</taxon>
        <taxon>Fungi incertae sedis</taxon>
        <taxon>Chytridiomycota</taxon>
        <taxon>Chytridiomycota incertae sedis</taxon>
        <taxon>Chytridiomycetes</taxon>
        <taxon>Lobulomycetales</taxon>
        <taxon>Lobulomycetaceae</taxon>
        <taxon>Clydaea</taxon>
    </lineage>
</organism>
<feature type="region of interest" description="Disordered" evidence="2">
    <location>
        <begin position="699"/>
        <end position="745"/>
    </location>
</feature>
<keyword evidence="1" id="KW-0175">Coiled coil</keyword>
<dbReference type="EMBL" id="JADGJW010000323">
    <property type="protein sequence ID" value="KAJ3219883.1"/>
    <property type="molecule type" value="Genomic_DNA"/>
</dbReference>
<evidence type="ECO:0000256" key="2">
    <source>
        <dbReference type="SAM" id="MobiDB-lite"/>
    </source>
</evidence>
<dbReference type="Proteomes" id="UP001211065">
    <property type="component" value="Unassembled WGS sequence"/>
</dbReference>
<keyword evidence="4" id="KW-1185">Reference proteome</keyword>
<sequence>MSKFHSLFKNNDSNNFDDNFESDTDDLFTYSREALLEIFNNLTQTENKISKFPSVQLLKREPPLFNTPFTELEQKLFETGVNSEVKGYKKPYTGPKASRSYGAKNDYDRNAFRGKSEHSAGERYRRYEKKDDLWDSPNANSGTFSVDGSFNIQKENRPRKTRSTSPSKNRKQSKSPKRTQFEQTSQIEDLENHGLLNVKNQSHDFSRSEKFQPIITDENDFFPASAKNSNVKRTPSRSNTFPETVRSNSPGLMGTESVSQAHHTKHFVPVEKLGIASTVPMGINLATSSPLRDNLVHKSPLLAATQLFHNHSSPVGHSMLVTGEDFKLKLWEFKYLGQQGITNILVFRMNIFCNILAIHGPFSAEVMDKHYEDGHLQSLFIRRVGSINFEQIANITFRYGSHKPFSVEAEEQLHLYQQSNKFNPGFGENSSPSAGGLAAGKFGPEDHQFQQRNRFGIPLSQQDLFNSNHGMLPSSINMDNSQTLHPSFGNTNVLGGYAANFHPTNTGGFENGGFDHFPNQQGFQNFNNSSVNQLGNNFMGTQRPAWGNVGMGENGLSGLQYGQSATWPMGFSNNNLFMHQQQQVLPNQQHHSTIGVLNTHNLEKNIPPSSAFIAITSSAANTAAPASVSTSTGNNWGSFESSNILEHIGIDEDDHIHGSHFSVKEHPDVGKEIMENNNESLSGEVEEQEKDTLENIQQVEEQQEQNVPPKVEPSDKKKLKKKQKEEKRLQEKLKKEEEEKKLSNKVEKNKSNYLTSDEEPILIEETVVLEEVPKKTWAKPLVSTKSKVNLKEQLLLEEKLKKEEDRLKAERAKEMLLKETLYLKEMEAVGKTSLINKTSSVWGSSNSLVSGNEFLGAGGAIPLQQIILNEEQLSKQKKKKSNFQQPEQPFNEVNNNVENFNQGKRYADISNNKTNVIASAAPPTKWSVVGKKEVNNKVGVSTVNNTSLAARVGSNIKKEGGGIKPVNANSKPMEVKDTTVKKNLSALENEELIDWCKKTLAIIKSPQFDLKTFLDLLFLNELTDELLIFQICDATLGGYNMINSKKFCEEFLKRKKMLMEGGVGGEGFGWKEVKSVGGNASNAANTAGNGMQGFASKNKFQIVSSKGKKNRNLMKLSIIFLILLWALVTAQTTSDSPTRTTSKTTSKTATKTSSKTSFSKITSISKSQTSSSKLSTSSTSSTSSSSTATIFNGTVTTDSISTEEATTADAQETCAVNDPSCGDNTDNGVALGSSALSSFVPHLYPNFIFFLFYFLM</sequence>
<accession>A0AAD5U0C8</accession>
<evidence type="ECO:0008006" key="5">
    <source>
        <dbReference type="Google" id="ProtNLM"/>
    </source>
</evidence>